<dbReference type="GO" id="GO:0000978">
    <property type="term" value="F:RNA polymerase II cis-regulatory region sequence-specific DNA binding"/>
    <property type="evidence" value="ECO:0007669"/>
    <property type="project" value="TreeGrafter"/>
</dbReference>
<feature type="region of interest" description="Disordered" evidence="1">
    <location>
        <begin position="248"/>
        <end position="278"/>
    </location>
</feature>
<sequence>MEMRRSWQKIDFESVRNQSALVCNCRHEDLVQLLEHEFVQVLEGLSKSQDPVRDVMAWADKCCEHLMGGRGGGVEERTTMSSRSVLIRWGYVTSQVMRDLTIRSDPAFGAFQILKLFLDDWIALNVLRNVALSTNSVAASVEPVMQQQFFSLSPMAGQESFTNTTLDVRPATQMASTPTTSSMLAALQADTFSGGTLDPSATTFGPEAFGSLSYLDSTSTPEDALSVHTSGLSFPDYSSSTFDVPAFTPQDLGISASGTPPSASSDPENDSEPVKSES</sequence>
<accession>A0A5K1JU25</accession>
<gene>
    <name evidence="3" type="primary">G4N8Y3</name>
</gene>
<dbReference type="InterPro" id="IPR039779">
    <property type="entry name" value="RFX-like"/>
</dbReference>
<dbReference type="Pfam" id="PF25340">
    <property type="entry name" value="BCD_RFX"/>
    <property type="match status" value="1"/>
</dbReference>
<feature type="compositionally biased region" description="Polar residues" evidence="1">
    <location>
        <begin position="256"/>
        <end position="266"/>
    </location>
</feature>
<reference evidence="3" key="1">
    <citation type="submission" date="2019-10" db="EMBL/GenBank/DDBJ databases">
        <authorList>
            <person name="Nor Muhammad N."/>
        </authorList>
    </citation>
    <scope>NUCLEOTIDE SEQUENCE</scope>
</reference>
<name>A0A5K1JU25_9APHY</name>
<dbReference type="PANTHER" id="PTHR12619:SF5">
    <property type="entry name" value="TRANSCRIPTION FACTOR RFX4"/>
    <property type="match status" value="1"/>
</dbReference>
<proteinExistence type="predicted"/>
<protein>
    <submittedName>
        <fullName evidence="3">Ricin B lectin:Parallel beta-helix</fullName>
    </submittedName>
</protein>
<dbReference type="AlphaFoldDB" id="A0A5K1JU25"/>
<dbReference type="GO" id="GO:0000981">
    <property type="term" value="F:DNA-binding transcription factor activity, RNA polymerase II-specific"/>
    <property type="evidence" value="ECO:0007669"/>
    <property type="project" value="TreeGrafter"/>
</dbReference>
<organism evidence="3">
    <name type="scientific">Ganoderma boninense</name>
    <dbReference type="NCBI Taxonomy" id="34458"/>
    <lineage>
        <taxon>Eukaryota</taxon>
        <taxon>Fungi</taxon>
        <taxon>Dikarya</taxon>
        <taxon>Basidiomycota</taxon>
        <taxon>Agaricomycotina</taxon>
        <taxon>Agaricomycetes</taxon>
        <taxon>Polyporales</taxon>
        <taxon>Polyporaceae</taxon>
        <taxon>Ganoderma</taxon>
    </lineage>
</organism>
<feature type="domain" description="RFX1-4/6/8-like BCD" evidence="2">
    <location>
        <begin position="2"/>
        <end position="131"/>
    </location>
</feature>
<evidence type="ECO:0000313" key="3">
    <source>
        <dbReference type="EMBL" id="VWO95497.1"/>
    </source>
</evidence>
<evidence type="ECO:0000256" key="1">
    <source>
        <dbReference type="SAM" id="MobiDB-lite"/>
    </source>
</evidence>
<dbReference type="EMBL" id="LR724877">
    <property type="protein sequence ID" value="VWO95497.1"/>
    <property type="molecule type" value="Genomic_DNA"/>
</dbReference>
<dbReference type="GO" id="GO:0030246">
    <property type="term" value="F:carbohydrate binding"/>
    <property type="evidence" value="ECO:0007669"/>
    <property type="project" value="UniProtKB-KW"/>
</dbReference>
<keyword evidence="3" id="KW-0430">Lectin</keyword>
<dbReference type="PANTHER" id="PTHR12619">
    <property type="entry name" value="RFX TRANSCRIPTION FACTOR FAMILY"/>
    <property type="match status" value="1"/>
</dbReference>
<evidence type="ECO:0000259" key="2">
    <source>
        <dbReference type="Pfam" id="PF25340"/>
    </source>
</evidence>
<dbReference type="InterPro" id="IPR057321">
    <property type="entry name" value="RFX1-4/6/8-like_BCD"/>
</dbReference>